<sequence>MTETQRAQWLLSMPSCADVNTAMQNLTGVGFYTSEQHKKMSYSRKKRDKMDTLKILSFLQERNPFADDKSLRNIETGVTAESSVNVDQAKEIGMKIIDSMAGKNILDYTFKKSNHAITLSVKYAIKVGGESAQVDPQLLFQRLITVSNDLFEDKSEIFKYELCSFPPSIFDASGFPREAHKPTLADAIWALGECGVSAIESSDIQYVLDGGSLLQRIPWPKCISFSSICNIYTDYVVKKYKNPVVVFDGYLDGPSTKDITHLRRTKGAAFQKVNFTEHMPCKTKKEIFLSNIENKQQFINLLSSKLSEKGCKTFHASGDADTLIVQTAVSCAANGDQDVVLVGEDTYLLVLLCYHTDMTARNIYFKSDTQKKTAKKFRIWNVKMTKTALGEETCNFVPFVHAILGCDTTSRVYGIGKGIALKKVMNNDHFKEQAVVFMSENKSKEEIIKAGE</sequence>
<dbReference type="Proteomes" id="UP000507470">
    <property type="component" value="Unassembled WGS sequence"/>
</dbReference>
<evidence type="ECO:0000313" key="2">
    <source>
        <dbReference type="Proteomes" id="UP000507470"/>
    </source>
</evidence>
<gene>
    <name evidence="1" type="ORF">MCOR_4299</name>
</gene>
<dbReference type="EMBL" id="CACVKT020000743">
    <property type="protein sequence ID" value="CAC5362570.1"/>
    <property type="molecule type" value="Genomic_DNA"/>
</dbReference>
<organism evidence="1 2">
    <name type="scientific">Mytilus coruscus</name>
    <name type="common">Sea mussel</name>
    <dbReference type="NCBI Taxonomy" id="42192"/>
    <lineage>
        <taxon>Eukaryota</taxon>
        <taxon>Metazoa</taxon>
        <taxon>Spiralia</taxon>
        <taxon>Lophotrochozoa</taxon>
        <taxon>Mollusca</taxon>
        <taxon>Bivalvia</taxon>
        <taxon>Autobranchia</taxon>
        <taxon>Pteriomorphia</taxon>
        <taxon>Mytilida</taxon>
        <taxon>Mytiloidea</taxon>
        <taxon>Mytilidae</taxon>
        <taxon>Mytilinae</taxon>
        <taxon>Mytilus</taxon>
    </lineage>
</organism>
<dbReference type="OrthoDB" id="6149185at2759"/>
<keyword evidence="2" id="KW-1185">Reference proteome</keyword>
<proteinExistence type="predicted"/>
<dbReference type="AlphaFoldDB" id="A0A6J8A7V1"/>
<dbReference type="PANTHER" id="PTHR46704">
    <property type="entry name" value="CXC DOMAIN-CONTAINING PROTEIN-RELATED"/>
    <property type="match status" value="1"/>
</dbReference>
<name>A0A6J8A7V1_MYTCO</name>
<reference evidence="1 2" key="1">
    <citation type="submission" date="2020-06" db="EMBL/GenBank/DDBJ databases">
        <authorList>
            <person name="Li R."/>
            <person name="Bekaert M."/>
        </authorList>
    </citation>
    <scope>NUCLEOTIDE SEQUENCE [LARGE SCALE GENOMIC DNA]</scope>
    <source>
        <strain evidence="2">wild</strain>
    </source>
</reference>
<protein>
    <submittedName>
        <fullName evidence="1">Uncharacterized protein</fullName>
    </submittedName>
</protein>
<evidence type="ECO:0000313" key="1">
    <source>
        <dbReference type="EMBL" id="CAC5362570.1"/>
    </source>
</evidence>
<accession>A0A6J8A7V1</accession>
<dbReference type="PANTHER" id="PTHR46704:SF1">
    <property type="entry name" value="TELOMERE LENGTH REGULATION PROTEIN TEL2 HOMOLOG"/>
    <property type="match status" value="1"/>
</dbReference>